<evidence type="ECO:0000313" key="2">
    <source>
        <dbReference type="Proteomes" id="UP000307201"/>
    </source>
</evidence>
<gene>
    <name evidence="1" type="ORF">FEZ48_06180</name>
</gene>
<dbReference type="InterPro" id="IPR021146">
    <property type="entry name" value="Phage_gp6-like_head-tail"/>
</dbReference>
<dbReference type="Pfam" id="PF05135">
    <property type="entry name" value="Phage_connect_1"/>
    <property type="match status" value="1"/>
</dbReference>
<evidence type="ECO:0000313" key="1">
    <source>
        <dbReference type="EMBL" id="TLQ07566.1"/>
    </source>
</evidence>
<dbReference type="EMBL" id="VBTE01000015">
    <property type="protein sequence ID" value="TLQ07566.1"/>
    <property type="molecule type" value="Genomic_DNA"/>
</dbReference>
<comment type="caution">
    <text evidence="1">The sequence shown here is derived from an EMBL/GenBank/DDBJ whole genome shotgun (WGS) entry which is preliminary data.</text>
</comment>
<reference evidence="1 2" key="1">
    <citation type="submission" date="2019-05" db="EMBL/GenBank/DDBJ databases">
        <title>The metagenome of a microbial culture collection derived from dairy environment covers the genomic content of the human microbiome.</title>
        <authorList>
            <person name="Roder T."/>
            <person name="Wuthrich D."/>
            <person name="Sattari Z."/>
            <person name="Von Ah U."/>
            <person name="Bar C."/>
            <person name="Ronchi F."/>
            <person name="Macpherson A.J."/>
            <person name="Ganal-Vonarburg S.C."/>
            <person name="Bruggmann R."/>
            <person name="Vergeres G."/>
        </authorList>
    </citation>
    <scope>NUCLEOTIDE SEQUENCE [LARGE SCALE GENOMIC DNA]</scope>
    <source>
        <strain evidence="1 2">FAM 24235</strain>
    </source>
</reference>
<proteinExistence type="predicted"/>
<accession>A0A5R9C3Y1</accession>
<protein>
    <submittedName>
        <fullName evidence="1">Phage head-tail connector protein</fullName>
    </submittedName>
</protein>
<name>A0A5R9C3Y1_9LACT</name>
<sequence>MAVKDRVKIRIPEITDPLLDEFAQTAIDRINLRVGITLLPVELESVAVDVVCAMYNRKYHEGIKTEGADTFSVSFVDNILKEFEEDFKLYKEAADKQANEERGVFRFI</sequence>
<dbReference type="OrthoDB" id="3194802at2"/>
<organism evidence="1 2">
    <name type="scientific">Marinilactibacillus psychrotolerans</name>
    <dbReference type="NCBI Taxonomy" id="191770"/>
    <lineage>
        <taxon>Bacteria</taxon>
        <taxon>Bacillati</taxon>
        <taxon>Bacillota</taxon>
        <taxon>Bacilli</taxon>
        <taxon>Lactobacillales</taxon>
        <taxon>Carnobacteriaceae</taxon>
        <taxon>Marinilactibacillus</taxon>
    </lineage>
</organism>
<dbReference type="AlphaFoldDB" id="A0A5R9C3Y1"/>
<dbReference type="RefSeq" id="WP_138471651.1">
    <property type="nucleotide sequence ID" value="NZ_VBTE01000015.1"/>
</dbReference>
<dbReference type="Proteomes" id="UP000307201">
    <property type="component" value="Unassembled WGS sequence"/>
</dbReference>